<keyword evidence="8" id="KW-1185">Reference proteome</keyword>
<reference evidence="7 8" key="1">
    <citation type="submission" date="2015-03" db="EMBL/GenBank/DDBJ databases">
        <title>Draft genome sequence of Luteibacter yeojuensis strain SU11.</title>
        <authorList>
            <person name="Sulaiman J."/>
            <person name="Priya K."/>
            <person name="Chan K.-G."/>
        </authorList>
    </citation>
    <scope>NUCLEOTIDE SEQUENCE [LARGE SCALE GENOMIC DNA]</scope>
    <source>
        <strain evidence="7 8">SU11</strain>
    </source>
</reference>
<comment type="caution">
    <text evidence="7">The sequence shown here is derived from an EMBL/GenBank/DDBJ whole genome shotgun (WGS) entry which is preliminary data.</text>
</comment>
<feature type="domain" description="MurNAc-LAA" evidence="6">
    <location>
        <begin position="275"/>
        <end position="393"/>
    </location>
</feature>
<feature type="signal peptide" evidence="5">
    <location>
        <begin position="1"/>
        <end position="29"/>
    </location>
</feature>
<dbReference type="CDD" id="cd02696">
    <property type="entry name" value="MurNAc-LAA"/>
    <property type="match status" value="1"/>
</dbReference>
<accession>A0A0F3L243</accession>
<sequence>MLEKTACRRGLVRVTVFAGLLAAYSSSFASHGAPKMISDMSAEERTSLLHDIETSVATALGGRSFSEDDALPVTARIRLDSDTNLVVVDLDERLGPKALSDDMQDLAELVRYHVIIHLDRIDGITGIHYTYGGFDREHWPENQKGDQSPRSSLRKRREATQPVAVVSPGHGIYFHSTYKDWRAQRETVNGILEDELTPVLAAHLTSDLERDRVSVHNLRETSQVFMHQPSSNPWWKMGARYLLEAKMPDKPEIWNSRPDDRRRDRERREDLRSRPLYANYVNADALLQVHTNAEATGKASGLRVIVHPRAADKRLAGTVLCSARELIHTKQEFAAYGVQRAPEVASDNIENGLADMPSVIVEVGFHTNPSDAEHLKNHDFQQLAMRGVAKGYRLFRENKPCEDFAVEAQPDVVGNPGIDVKFPVTIRGNPLFPVGIWTKESNCTREKGCESFQKSVYNLDGLAKYKVGYLCKREDLDKPPVEITVRMKDFDGVVSKPAVYRVQCARRTAARR</sequence>
<dbReference type="GO" id="GO:0009253">
    <property type="term" value="P:peptidoglycan catabolic process"/>
    <property type="evidence" value="ECO:0007669"/>
    <property type="project" value="InterPro"/>
</dbReference>
<feature type="chain" id="PRO_5002463337" description="N-acetylmuramoyl-L-alanine amidase" evidence="5">
    <location>
        <begin position="30"/>
        <end position="512"/>
    </location>
</feature>
<protein>
    <recommendedName>
        <fullName evidence="2">N-acetylmuramoyl-L-alanine amidase</fullName>
        <ecNumber evidence="2">3.5.1.28</ecNumber>
    </recommendedName>
</protein>
<dbReference type="SMART" id="SM00646">
    <property type="entry name" value="Ami_3"/>
    <property type="match status" value="1"/>
</dbReference>
<dbReference type="EMBL" id="JZRB01000001">
    <property type="protein sequence ID" value="KJV37292.1"/>
    <property type="molecule type" value="Genomic_DNA"/>
</dbReference>
<keyword evidence="3" id="KW-0378">Hydrolase</keyword>
<evidence type="ECO:0000256" key="2">
    <source>
        <dbReference type="ARBA" id="ARBA00011901"/>
    </source>
</evidence>
<dbReference type="RefSeq" id="WP_045827530.1">
    <property type="nucleotide sequence ID" value="NZ_JZRB01000001.1"/>
</dbReference>
<gene>
    <name evidence="7" type="ORF">VI08_00270</name>
</gene>
<name>A0A0F3L243_9GAMM</name>
<evidence type="ECO:0000259" key="6">
    <source>
        <dbReference type="SMART" id="SM00646"/>
    </source>
</evidence>
<dbReference type="SUPFAM" id="SSF53187">
    <property type="entry name" value="Zn-dependent exopeptidases"/>
    <property type="match status" value="1"/>
</dbReference>
<dbReference type="Pfam" id="PF01520">
    <property type="entry name" value="Amidase_3"/>
    <property type="match status" value="1"/>
</dbReference>
<dbReference type="InterPro" id="IPR050695">
    <property type="entry name" value="N-acetylmuramoyl_amidase_3"/>
</dbReference>
<dbReference type="AlphaFoldDB" id="A0A0F3L243"/>
<evidence type="ECO:0000256" key="5">
    <source>
        <dbReference type="SAM" id="SignalP"/>
    </source>
</evidence>
<evidence type="ECO:0000313" key="8">
    <source>
        <dbReference type="Proteomes" id="UP000033651"/>
    </source>
</evidence>
<feature type="region of interest" description="Disordered" evidence="4">
    <location>
        <begin position="136"/>
        <end position="161"/>
    </location>
</feature>
<dbReference type="Proteomes" id="UP000033651">
    <property type="component" value="Unassembled WGS sequence"/>
</dbReference>
<dbReference type="PANTHER" id="PTHR30404">
    <property type="entry name" value="N-ACETYLMURAMOYL-L-ALANINE AMIDASE"/>
    <property type="match status" value="1"/>
</dbReference>
<organism evidence="7 8">
    <name type="scientific">Luteibacter yeojuensis</name>
    <dbReference type="NCBI Taxonomy" id="345309"/>
    <lineage>
        <taxon>Bacteria</taxon>
        <taxon>Pseudomonadati</taxon>
        <taxon>Pseudomonadota</taxon>
        <taxon>Gammaproteobacteria</taxon>
        <taxon>Lysobacterales</taxon>
        <taxon>Rhodanobacteraceae</taxon>
        <taxon>Luteibacter</taxon>
    </lineage>
</organism>
<dbReference type="PANTHER" id="PTHR30404:SF0">
    <property type="entry name" value="N-ACETYLMURAMOYL-L-ALANINE AMIDASE AMIC"/>
    <property type="match status" value="1"/>
</dbReference>
<dbReference type="PATRIC" id="fig|345309.4.peg.55"/>
<evidence type="ECO:0000256" key="3">
    <source>
        <dbReference type="ARBA" id="ARBA00022801"/>
    </source>
</evidence>
<proteinExistence type="predicted"/>
<dbReference type="GO" id="GO:0008745">
    <property type="term" value="F:N-acetylmuramoyl-L-alanine amidase activity"/>
    <property type="evidence" value="ECO:0007669"/>
    <property type="project" value="UniProtKB-EC"/>
</dbReference>
<evidence type="ECO:0000313" key="7">
    <source>
        <dbReference type="EMBL" id="KJV37292.1"/>
    </source>
</evidence>
<evidence type="ECO:0000256" key="4">
    <source>
        <dbReference type="SAM" id="MobiDB-lite"/>
    </source>
</evidence>
<dbReference type="Gene3D" id="3.40.630.40">
    <property type="entry name" value="Zn-dependent exopeptidases"/>
    <property type="match status" value="1"/>
</dbReference>
<evidence type="ECO:0000256" key="1">
    <source>
        <dbReference type="ARBA" id="ARBA00001561"/>
    </source>
</evidence>
<dbReference type="GO" id="GO:0030288">
    <property type="term" value="C:outer membrane-bounded periplasmic space"/>
    <property type="evidence" value="ECO:0007669"/>
    <property type="project" value="TreeGrafter"/>
</dbReference>
<comment type="catalytic activity">
    <reaction evidence="1">
        <text>Hydrolyzes the link between N-acetylmuramoyl residues and L-amino acid residues in certain cell-wall glycopeptides.</text>
        <dbReference type="EC" id="3.5.1.28"/>
    </reaction>
</comment>
<dbReference type="InterPro" id="IPR002508">
    <property type="entry name" value="MurNAc-LAA_cat"/>
</dbReference>
<keyword evidence="5" id="KW-0732">Signal</keyword>
<dbReference type="OrthoDB" id="7051801at2"/>
<dbReference type="EC" id="3.5.1.28" evidence="2"/>